<proteinExistence type="predicted"/>
<dbReference type="EMBL" id="JABBNB010000010">
    <property type="protein sequence ID" value="NMO01847.1"/>
    <property type="molecule type" value="Genomic_DNA"/>
</dbReference>
<evidence type="ECO:0000313" key="2">
    <source>
        <dbReference type="Proteomes" id="UP000550729"/>
    </source>
</evidence>
<name>A0A848KUY7_9ACTN</name>
<dbReference type="Pfam" id="PF08798">
    <property type="entry name" value="CRISPR_assoc"/>
    <property type="match status" value="1"/>
</dbReference>
<dbReference type="Gene3D" id="3.30.70.1210">
    <property type="entry name" value="Crispr-associated protein, domain 2"/>
    <property type="match status" value="1"/>
</dbReference>
<dbReference type="Proteomes" id="UP000550729">
    <property type="component" value="Unassembled WGS sequence"/>
</dbReference>
<dbReference type="SMART" id="SM01101">
    <property type="entry name" value="CRISPR_assoc"/>
    <property type="match status" value="1"/>
</dbReference>
<keyword evidence="2" id="KW-1185">Reference proteome</keyword>
<organism evidence="1 2">
    <name type="scientific">Gordonia asplenii</name>
    <dbReference type="NCBI Taxonomy" id="2725283"/>
    <lineage>
        <taxon>Bacteria</taxon>
        <taxon>Bacillati</taxon>
        <taxon>Actinomycetota</taxon>
        <taxon>Actinomycetes</taxon>
        <taxon>Mycobacteriales</taxon>
        <taxon>Gordoniaceae</taxon>
        <taxon>Gordonia</taxon>
    </lineage>
</organism>
<dbReference type="AlphaFoldDB" id="A0A848KUY7"/>
<dbReference type="RefSeq" id="WP_170194354.1">
    <property type="nucleotide sequence ID" value="NZ_JABBNB010000010.1"/>
</dbReference>
<protein>
    <submittedName>
        <fullName evidence="1">Type I-E CRISPR-associated protein Cas6/Cse3/CasE</fullName>
    </submittedName>
</protein>
<comment type="caution">
    <text evidence="1">The sequence shown here is derived from an EMBL/GenBank/DDBJ whole genome shotgun (WGS) entry which is preliminary data.</text>
</comment>
<dbReference type="SUPFAM" id="SSF117987">
    <property type="entry name" value="CRISPR-associated protein"/>
    <property type="match status" value="1"/>
</dbReference>
<accession>A0A848KUY7</accession>
<evidence type="ECO:0000313" key="1">
    <source>
        <dbReference type="EMBL" id="NMO01847.1"/>
    </source>
</evidence>
<dbReference type="InterPro" id="IPR010179">
    <property type="entry name" value="CRISPR-assoc_prot_Cse3"/>
</dbReference>
<sequence length="221" mass="24010">MNSIHQPLHQLTANVSPYVRDMLVENRERAHSHVMSAFQRAISDESPRSELGILWYLDPAAALLTVRSRVPTLRSSLLGDVRSVCDVSAPSVGSEVQVRLFCNIQKTPSPHVPPELHRAVKAQTGKAYRSRLVIVPDAERADWAVRRLQRAGLVADPAAVTVGRISSARLGRRGQSIPAAELTARATVHDSALLTEAIGNGVGKGKNYGLGLLRLDSVELH</sequence>
<reference evidence="1 2" key="1">
    <citation type="submission" date="2020-04" db="EMBL/GenBank/DDBJ databases">
        <title>Gordonia sp. nov. TBRC 11910.</title>
        <authorList>
            <person name="Suriyachadkun C."/>
        </authorList>
    </citation>
    <scope>NUCLEOTIDE SEQUENCE [LARGE SCALE GENOMIC DNA]</scope>
    <source>
        <strain evidence="1 2">TBRC 11910</strain>
    </source>
</reference>
<gene>
    <name evidence="1" type="ORF">HH308_11555</name>
</gene>